<dbReference type="InterPro" id="IPR013325">
    <property type="entry name" value="RNA_pol_sigma_r2"/>
</dbReference>
<sequence>MLAAERNRLVVDNLPLVGYLVSELCARATHLSREDLASVGAVGLVLAADSFDPAAGVPFGAYARRRISGALIDELRSLDWAGRGTRQRIKAMQAMAETLGARLGRAPSHEEMASALGVTCDQVRDGLADAARVVGPLDAAAEALAADTVAPEDAALERERLQHLGAAVAALPDRLRFIVTEIYLEGRAVKDVAAELGLTSSAVSQQRGEALRLMRGGLETHFGDEPDTLRHVSADAGHPVAVTSRRAAYLESVGEAVQGFRSSRTLVGGGVRRVHGSPSLEAAG</sequence>
<evidence type="ECO:0000313" key="8">
    <source>
        <dbReference type="EMBL" id="GAA2483293.1"/>
    </source>
</evidence>
<feature type="domain" description="RNA polymerase sigma factor 70 region 4 type 2" evidence="7">
    <location>
        <begin position="164"/>
        <end position="212"/>
    </location>
</feature>
<dbReference type="Gene3D" id="1.10.1740.10">
    <property type="match status" value="1"/>
</dbReference>
<evidence type="ECO:0000256" key="2">
    <source>
        <dbReference type="ARBA" id="ARBA00023015"/>
    </source>
</evidence>
<evidence type="ECO:0000313" key="9">
    <source>
        <dbReference type="Proteomes" id="UP001500730"/>
    </source>
</evidence>
<dbReference type="Gene3D" id="1.20.140.160">
    <property type="match status" value="1"/>
</dbReference>
<dbReference type="EMBL" id="BAAARE010000008">
    <property type="protein sequence ID" value="GAA2483293.1"/>
    <property type="molecule type" value="Genomic_DNA"/>
</dbReference>
<evidence type="ECO:0000256" key="3">
    <source>
        <dbReference type="ARBA" id="ARBA00023082"/>
    </source>
</evidence>
<organism evidence="8 9">
    <name type="scientific">Terrabacter carboxydivorans</name>
    <dbReference type="NCBI Taxonomy" id="619730"/>
    <lineage>
        <taxon>Bacteria</taxon>
        <taxon>Bacillati</taxon>
        <taxon>Actinomycetota</taxon>
        <taxon>Actinomycetes</taxon>
        <taxon>Micrococcales</taxon>
        <taxon>Intrasporangiaceae</taxon>
        <taxon>Terrabacter</taxon>
    </lineage>
</organism>
<proteinExistence type="inferred from homology"/>
<dbReference type="SUPFAM" id="SSF88946">
    <property type="entry name" value="Sigma2 domain of RNA polymerase sigma factors"/>
    <property type="match status" value="1"/>
</dbReference>
<gene>
    <name evidence="8" type="primary">whiG</name>
    <name evidence="8" type="ORF">GCM10009858_21460</name>
</gene>
<dbReference type="SUPFAM" id="SSF88659">
    <property type="entry name" value="Sigma3 and sigma4 domains of RNA polymerase sigma factors"/>
    <property type="match status" value="2"/>
</dbReference>
<keyword evidence="3" id="KW-0731">Sigma factor</keyword>
<evidence type="ECO:0000256" key="1">
    <source>
        <dbReference type="ARBA" id="ARBA00010641"/>
    </source>
</evidence>
<dbReference type="Pfam" id="PF08281">
    <property type="entry name" value="Sigma70_r4_2"/>
    <property type="match status" value="1"/>
</dbReference>
<comment type="similarity">
    <text evidence="1">Belongs to the sigma-70 factor family. ECF subfamily.</text>
</comment>
<dbReference type="PANTHER" id="PTHR30385">
    <property type="entry name" value="SIGMA FACTOR F FLAGELLAR"/>
    <property type="match status" value="1"/>
</dbReference>
<comment type="caution">
    <text evidence="8">The sequence shown here is derived from an EMBL/GenBank/DDBJ whole genome shotgun (WGS) entry which is preliminary data.</text>
</comment>
<dbReference type="NCBIfam" id="TIGR02937">
    <property type="entry name" value="sigma70-ECF"/>
    <property type="match status" value="1"/>
</dbReference>
<dbReference type="InterPro" id="IPR014284">
    <property type="entry name" value="RNA_pol_sigma-70_dom"/>
</dbReference>
<dbReference type="Proteomes" id="UP001500730">
    <property type="component" value="Unassembled WGS sequence"/>
</dbReference>
<reference evidence="8 9" key="1">
    <citation type="journal article" date="2019" name="Int. J. Syst. Evol. Microbiol.">
        <title>The Global Catalogue of Microorganisms (GCM) 10K type strain sequencing project: providing services to taxonomists for standard genome sequencing and annotation.</title>
        <authorList>
            <consortium name="The Broad Institute Genomics Platform"/>
            <consortium name="The Broad Institute Genome Sequencing Center for Infectious Disease"/>
            <person name="Wu L."/>
            <person name="Ma J."/>
        </authorList>
    </citation>
    <scope>NUCLEOTIDE SEQUENCE [LARGE SCALE GENOMIC DNA]</scope>
    <source>
        <strain evidence="8 9">JCM 16259</strain>
    </source>
</reference>
<keyword evidence="4" id="KW-0238">DNA-binding</keyword>
<feature type="domain" description="RNA polymerase sigma-70 region 2" evidence="6">
    <location>
        <begin position="9"/>
        <end position="80"/>
    </location>
</feature>
<evidence type="ECO:0000259" key="6">
    <source>
        <dbReference type="Pfam" id="PF04542"/>
    </source>
</evidence>
<keyword evidence="9" id="KW-1185">Reference proteome</keyword>
<dbReference type="InterPro" id="IPR013249">
    <property type="entry name" value="RNA_pol_sigma70_r4_t2"/>
</dbReference>
<dbReference type="InterPro" id="IPR013324">
    <property type="entry name" value="RNA_pol_sigma_r3/r4-like"/>
</dbReference>
<keyword evidence="5" id="KW-0804">Transcription</keyword>
<name>A0ABN3LIF2_9MICO</name>
<dbReference type="InterPro" id="IPR007627">
    <property type="entry name" value="RNA_pol_sigma70_r2"/>
</dbReference>
<dbReference type="RefSeq" id="WP_344254893.1">
    <property type="nucleotide sequence ID" value="NZ_BAAARE010000008.1"/>
</dbReference>
<accession>A0ABN3LIF2</accession>
<evidence type="ECO:0000259" key="7">
    <source>
        <dbReference type="Pfam" id="PF08281"/>
    </source>
</evidence>
<keyword evidence="2" id="KW-0805">Transcription regulation</keyword>
<dbReference type="Pfam" id="PF04542">
    <property type="entry name" value="Sigma70_r2"/>
    <property type="match status" value="1"/>
</dbReference>
<evidence type="ECO:0000256" key="5">
    <source>
        <dbReference type="ARBA" id="ARBA00023163"/>
    </source>
</evidence>
<evidence type="ECO:0000256" key="4">
    <source>
        <dbReference type="ARBA" id="ARBA00023125"/>
    </source>
</evidence>
<protein>
    <submittedName>
        <fullName evidence="8">RNA polymerase sigma factor WhiG</fullName>
    </submittedName>
</protein>